<name>A0A5B0PPC0_PUCGR</name>
<accession>A0A5B0PPC0</accession>
<evidence type="ECO:0000256" key="1">
    <source>
        <dbReference type="SAM" id="MobiDB-lite"/>
    </source>
</evidence>
<reference evidence="2 3" key="1">
    <citation type="submission" date="2019-05" db="EMBL/GenBank/DDBJ databases">
        <title>Emergence of the Ug99 lineage of the wheat stem rust pathogen through somatic hybridization.</title>
        <authorList>
            <person name="Li F."/>
            <person name="Upadhyaya N.M."/>
            <person name="Sperschneider J."/>
            <person name="Matny O."/>
            <person name="Nguyen-Phuc H."/>
            <person name="Mago R."/>
            <person name="Raley C."/>
            <person name="Miller M.E."/>
            <person name="Silverstein K.A.T."/>
            <person name="Henningsen E."/>
            <person name="Hirsch C.D."/>
            <person name="Visser B."/>
            <person name="Pretorius Z.A."/>
            <person name="Steffenson B.J."/>
            <person name="Schwessinger B."/>
            <person name="Dodds P.N."/>
            <person name="Figueroa M."/>
        </authorList>
    </citation>
    <scope>NUCLEOTIDE SEQUENCE [LARGE SCALE GENOMIC DNA]</scope>
    <source>
        <strain evidence="2">21-0</strain>
    </source>
</reference>
<protein>
    <submittedName>
        <fullName evidence="2">Uncharacterized protein</fullName>
    </submittedName>
</protein>
<feature type="region of interest" description="Disordered" evidence="1">
    <location>
        <begin position="29"/>
        <end position="56"/>
    </location>
</feature>
<dbReference type="Proteomes" id="UP000324748">
    <property type="component" value="Unassembled WGS sequence"/>
</dbReference>
<comment type="caution">
    <text evidence="2">The sequence shown here is derived from an EMBL/GenBank/DDBJ whole genome shotgun (WGS) entry which is preliminary data.</text>
</comment>
<feature type="compositionally biased region" description="Polar residues" evidence="1">
    <location>
        <begin position="30"/>
        <end position="56"/>
    </location>
</feature>
<dbReference type="EMBL" id="VSWC01000042">
    <property type="protein sequence ID" value="KAA1103081.1"/>
    <property type="molecule type" value="Genomic_DNA"/>
</dbReference>
<organism evidence="2 3">
    <name type="scientific">Puccinia graminis f. sp. tritici</name>
    <dbReference type="NCBI Taxonomy" id="56615"/>
    <lineage>
        <taxon>Eukaryota</taxon>
        <taxon>Fungi</taxon>
        <taxon>Dikarya</taxon>
        <taxon>Basidiomycota</taxon>
        <taxon>Pucciniomycotina</taxon>
        <taxon>Pucciniomycetes</taxon>
        <taxon>Pucciniales</taxon>
        <taxon>Pucciniaceae</taxon>
        <taxon>Puccinia</taxon>
    </lineage>
</organism>
<dbReference type="AlphaFoldDB" id="A0A5B0PPC0"/>
<sequence>MEVWLKWREDDERRFLNLLVERAGPKGTPISESAASIHPSSVGDTLKPSNILETRHSSPSLERVGLAKGALWKHLLMRDQETGSHPSVYPLEVMMMVQVEKAWGIKKSGIAHPAMYPGLCGCDSRDVKLGHNVAFPYAVPISIALNILCRPRSFIFKAY</sequence>
<keyword evidence="3" id="KW-1185">Reference proteome</keyword>
<evidence type="ECO:0000313" key="2">
    <source>
        <dbReference type="EMBL" id="KAA1103081.1"/>
    </source>
</evidence>
<evidence type="ECO:0000313" key="3">
    <source>
        <dbReference type="Proteomes" id="UP000324748"/>
    </source>
</evidence>
<gene>
    <name evidence="2" type="ORF">PGT21_005926</name>
</gene>
<proteinExistence type="predicted"/>